<keyword evidence="6" id="KW-1185">Reference proteome</keyword>
<dbReference type="EMBL" id="FNGO01000001">
    <property type="protein sequence ID" value="SDL04639.1"/>
    <property type="molecule type" value="Genomic_DNA"/>
</dbReference>
<dbReference type="InterPro" id="IPR050627">
    <property type="entry name" value="Nitroreductase/BluB"/>
</dbReference>
<protein>
    <submittedName>
        <fullName evidence="5">Nitroreductase family protein</fullName>
    </submittedName>
</protein>
<dbReference type="InterPro" id="IPR029478">
    <property type="entry name" value="TM1586_NiRdase"/>
</dbReference>
<dbReference type="Pfam" id="PF14512">
    <property type="entry name" value="TM1586_NiRdase"/>
    <property type="match status" value="1"/>
</dbReference>
<dbReference type="Gene3D" id="3.40.109.10">
    <property type="entry name" value="NADH Oxidase"/>
    <property type="match status" value="1"/>
</dbReference>
<feature type="domain" description="Putative nitroreductase TM1586" evidence="4">
    <location>
        <begin position="17"/>
        <end position="255"/>
    </location>
</feature>
<dbReference type="Proteomes" id="UP000199476">
    <property type="component" value="Unassembled WGS sequence"/>
</dbReference>
<dbReference type="Gene3D" id="3.40.109.30">
    <property type="entry name" value="putative nitroreductase (tm1586), domain 2"/>
    <property type="match status" value="1"/>
</dbReference>
<evidence type="ECO:0000313" key="5">
    <source>
        <dbReference type="EMBL" id="SDL04639.1"/>
    </source>
</evidence>
<evidence type="ECO:0000256" key="3">
    <source>
        <dbReference type="ARBA" id="ARBA00023002"/>
    </source>
</evidence>
<dbReference type="RefSeq" id="WP_089757449.1">
    <property type="nucleotide sequence ID" value="NZ_FNGO01000001.1"/>
</dbReference>
<dbReference type="STRING" id="321763.SAMN04488692_10116"/>
<keyword evidence="1" id="KW-0285">Flavoprotein</keyword>
<evidence type="ECO:0000256" key="2">
    <source>
        <dbReference type="ARBA" id="ARBA00022643"/>
    </source>
</evidence>
<dbReference type="PANTHER" id="PTHR23026">
    <property type="entry name" value="NADPH NITROREDUCTASE"/>
    <property type="match status" value="1"/>
</dbReference>
<dbReference type="InterPro" id="IPR000415">
    <property type="entry name" value="Nitroreductase-like"/>
</dbReference>
<dbReference type="AlphaFoldDB" id="A0A1G9GVC4"/>
<dbReference type="CDD" id="cd02062">
    <property type="entry name" value="Nitro_FMN_reductase"/>
    <property type="match status" value="1"/>
</dbReference>
<dbReference type="PANTHER" id="PTHR23026:SF90">
    <property type="entry name" value="IODOTYROSINE DEIODINASE 1"/>
    <property type="match status" value="1"/>
</dbReference>
<dbReference type="GO" id="GO:0016491">
    <property type="term" value="F:oxidoreductase activity"/>
    <property type="evidence" value="ECO:0007669"/>
    <property type="project" value="UniProtKB-KW"/>
</dbReference>
<evidence type="ECO:0000256" key="1">
    <source>
        <dbReference type="ARBA" id="ARBA00022630"/>
    </source>
</evidence>
<proteinExistence type="predicted"/>
<evidence type="ECO:0000313" key="6">
    <source>
        <dbReference type="Proteomes" id="UP000199476"/>
    </source>
</evidence>
<dbReference type="SUPFAM" id="SSF55469">
    <property type="entry name" value="FMN-dependent nitroreductase-like"/>
    <property type="match status" value="2"/>
</dbReference>
<sequence>MDEIKNFVLSRELADQNLYEVIEKRHSRRKYHDIPLESEELSALQGDISSLESRLDLTRIVLRREGFNRAVKTIIGSYGLVTGAASFATLIAKEEKNEFRANVEAGVLGEALILAAAVRGWDTCWVGGMLSRGEIRKELELEAKEEVLAITPLGKAKDGLTLTERLAKKIVGSRSRKPLEELVENYQPEKYPDWIKTALRAARLAPSAANKQPWRFQVDPDAEKIKLLSESQQDRHGVSPFLDCGIALLHLMLGAAQKLEKPAFNLLKPPEVAEVLPE</sequence>
<reference evidence="5 6" key="1">
    <citation type="submission" date="2016-10" db="EMBL/GenBank/DDBJ databases">
        <authorList>
            <person name="de Groot N.N."/>
        </authorList>
    </citation>
    <scope>NUCLEOTIDE SEQUENCE [LARGE SCALE GENOMIC DNA]</scope>
    <source>
        <strain evidence="5 6">SLAS-1</strain>
    </source>
</reference>
<dbReference type="OrthoDB" id="9814075at2"/>
<keyword evidence="3" id="KW-0560">Oxidoreductase</keyword>
<gene>
    <name evidence="5" type="ORF">SAMN04488692_10116</name>
</gene>
<evidence type="ECO:0000259" key="4">
    <source>
        <dbReference type="Pfam" id="PF14512"/>
    </source>
</evidence>
<accession>A0A1G9GVC4</accession>
<name>A0A1G9GVC4_9FIRM</name>
<organism evidence="5 6">
    <name type="scientific">Halarsenatibacter silvermanii</name>
    <dbReference type="NCBI Taxonomy" id="321763"/>
    <lineage>
        <taxon>Bacteria</taxon>
        <taxon>Bacillati</taxon>
        <taxon>Bacillota</taxon>
        <taxon>Clostridia</taxon>
        <taxon>Halanaerobiales</taxon>
        <taxon>Halarsenatibacteraceae</taxon>
        <taxon>Halarsenatibacter</taxon>
    </lineage>
</organism>
<keyword evidence="2" id="KW-0288">FMN</keyword>